<evidence type="ECO:0000256" key="4">
    <source>
        <dbReference type="ARBA" id="ARBA00022989"/>
    </source>
</evidence>
<dbReference type="PANTHER" id="PTHR30250">
    <property type="entry name" value="PST FAMILY PREDICTED COLANIC ACID TRANSPORTER"/>
    <property type="match status" value="1"/>
</dbReference>
<evidence type="ECO:0000256" key="6">
    <source>
        <dbReference type="SAM" id="Phobius"/>
    </source>
</evidence>
<dbReference type="Pfam" id="PF01943">
    <property type="entry name" value="Polysacc_synt"/>
    <property type="match status" value="1"/>
</dbReference>
<feature type="transmembrane region" description="Helical" evidence="6">
    <location>
        <begin position="48"/>
        <end position="69"/>
    </location>
</feature>
<feature type="transmembrane region" description="Helical" evidence="6">
    <location>
        <begin position="149"/>
        <end position="168"/>
    </location>
</feature>
<evidence type="ECO:0000313" key="7">
    <source>
        <dbReference type="EMBL" id="SDX63380.1"/>
    </source>
</evidence>
<evidence type="ECO:0000256" key="5">
    <source>
        <dbReference type="ARBA" id="ARBA00023136"/>
    </source>
</evidence>
<sequence length="501" mass="58078">MSGIKKLAGQTIWYGLSSIAARFISYLLTPLLTYSSFVKTADFGRQSLLYSAIPVLSVIFTYGFETAYFRFSSREEYKKSIYSTSFLSIFVSTILLSLVLWQFRTPFEKITGFTDVPLIIQLTIFIIAIDTLNRIPFAKLRQEDRPMKYAFVNITGILCNILLVWFFVNYCPAKYEQNPNSWVGLFFDPDRNPIVYVVLANLIQSILTLLLLSKEIRMVKLQFDTRLWKEMMVYALPLLIVGLGGIVNETFDRLMLKAWLPGTEIYREEQVGIYNACYKLSLLITLFIQAFRMGAEPFFFKQAEAQNPQRTYARVMKFFVIVITFMFLAVSLFLPIWEKLIGPQYRVGVKIVPILLLANMFLGIYYNLTIWFKLSNKTIAGTYITLTGTAITLAFNYFLIPHIGYMAGAWATFLCYGTMMVICYQWGQKEYRIPYATKKLMAYIMIVVLLFFLHKGITLLYPKIWFQLMLGLLLLGAYGWFILQVEKKEFQKLPVIGKYIH</sequence>
<feature type="transmembrane region" description="Helical" evidence="6">
    <location>
        <begin position="439"/>
        <end position="458"/>
    </location>
</feature>
<evidence type="ECO:0000256" key="3">
    <source>
        <dbReference type="ARBA" id="ARBA00022692"/>
    </source>
</evidence>
<dbReference type="AlphaFoldDB" id="A0A8X8LG73"/>
<dbReference type="InterPro" id="IPR050833">
    <property type="entry name" value="Poly_Biosynth_Transport"/>
</dbReference>
<feature type="transmembrane region" description="Helical" evidence="6">
    <location>
        <begin position="405"/>
        <end position="427"/>
    </location>
</feature>
<reference evidence="7 8" key="1">
    <citation type="submission" date="2016-10" db="EMBL/GenBank/DDBJ databases">
        <authorList>
            <person name="Varghese N."/>
            <person name="Submissions S."/>
        </authorList>
    </citation>
    <scope>NUCLEOTIDE SEQUENCE [LARGE SCALE GENOMIC DNA]</scope>
    <source>
        <strain evidence="7 8">DSM 25353</strain>
    </source>
</reference>
<proteinExistence type="predicted"/>
<feature type="transmembrane region" description="Helical" evidence="6">
    <location>
        <begin position="12"/>
        <end position="28"/>
    </location>
</feature>
<evidence type="ECO:0000256" key="2">
    <source>
        <dbReference type="ARBA" id="ARBA00022475"/>
    </source>
</evidence>
<feature type="transmembrane region" description="Helical" evidence="6">
    <location>
        <begin position="233"/>
        <end position="251"/>
    </location>
</feature>
<feature type="transmembrane region" description="Helical" evidence="6">
    <location>
        <begin position="349"/>
        <end position="368"/>
    </location>
</feature>
<accession>A0A8X8LG73</accession>
<dbReference type="EMBL" id="FNNO01000022">
    <property type="protein sequence ID" value="SDX63380.1"/>
    <property type="molecule type" value="Genomic_DNA"/>
</dbReference>
<evidence type="ECO:0000256" key="1">
    <source>
        <dbReference type="ARBA" id="ARBA00004651"/>
    </source>
</evidence>
<feature type="transmembrane region" description="Helical" evidence="6">
    <location>
        <begin position="318"/>
        <end position="337"/>
    </location>
</feature>
<organism evidence="7 8">
    <name type="scientific">Hydrobacter penzbergensis</name>
    <dbReference type="NCBI Taxonomy" id="1235997"/>
    <lineage>
        <taxon>Bacteria</taxon>
        <taxon>Pseudomonadati</taxon>
        <taxon>Bacteroidota</taxon>
        <taxon>Chitinophagia</taxon>
        <taxon>Chitinophagales</taxon>
        <taxon>Chitinophagaceae</taxon>
        <taxon>Hydrobacter</taxon>
    </lineage>
</organism>
<protein>
    <submittedName>
        <fullName evidence="7">Membrane protein involved in the export of O-antigen and teichoic acid</fullName>
    </submittedName>
</protein>
<feature type="transmembrane region" description="Helical" evidence="6">
    <location>
        <begin position="118"/>
        <end position="137"/>
    </location>
</feature>
<dbReference type="Proteomes" id="UP000198711">
    <property type="component" value="Unassembled WGS sequence"/>
</dbReference>
<keyword evidence="3 6" id="KW-0812">Transmembrane</keyword>
<feature type="transmembrane region" description="Helical" evidence="6">
    <location>
        <begin position="194"/>
        <end position="212"/>
    </location>
</feature>
<dbReference type="PANTHER" id="PTHR30250:SF11">
    <property type="entry name" value="O-ANTIGEN TRANSPORTER-RELATED"/>
    <property type="match status" value="1"/>
</dbReference>
<name>A0A8X8LG73_9BACT</name>
<dbReference type="InterPro" id="IPR002797">
    <property type="entry name" value="Polysacc_synth"/>
</dbReference>
<comment type="subcellular location">
    <subcellularLocation>
        <location evidence="1">Cell membrane</location>
        <topology evidence="1">Multi-pass membrane protein</topology>
    </subcellularLocation>
</comment>
<keyword evidence="4 6" id="KW-1133">Transmembrane helix</keyword>
<feature type="transmembrane region" description="Helical" evidence="6">
    <location>
        <begin position="464"/>
        <end position="483"/>
    </location>
</feature>
<feature type="transmembrane region" description="Helical" evidence="6">
    <location>
        <begin position="81"/>
        <end position="103"/>
    </location>
</feature>
<evidence type="ECO:0000313" key="8">
    <source>
        <dbReference type="Proteomes" id="UP000198711"/>
    </source>
</evidence>
<feature type="transmembrane region" description="Helical" evidence="6">
    <location>
        <begin position="271"/>
        <end position="291"/>
    </location>
</feature>
<feature type="transmembrane region" description="Helical" evidence="6">
    <location>
        <begin position="380"/>
        <end position="399"/>
    </location>
</feature>
<dbReference type="RefSeq" id="WP_257575078.1">
    <property type="nucleotide sequence ID" value="NZ_FNNO01000022.1"/>
</dbReference>
<dbReference type="GO" id="GO:0005886">
    <property type="term" value="C:plasma membrane"/>
    <property type="evidence" value="ECO:0007669"/>
    <property type="project" value="UniProtKB-SubCell"/>
</dbReference>
<keyword evidence="8" id="KW-1185">Reference proteome</keyword>
<keyword evidence="2" id="KW-1003">Cell membrane</keyword>
<gene>
    <name evidence="7" type="ORF">SAMN05444410_12225</name>
</gene>
<keyword evidence="5 6" id="KW-0472">Membrane</keyword>
<comment type="caution">
    <text evidence="7">The sequence shown here is derived from an EMBL/GenBank/DDBJ whole genome shotgun (WGS) entry which is preliminary data.</text>
</comment>